<dbReference type="OrthoDB" id="10459396at2759"/>
<dbReference type="InParanoid" id="F4RXD4"/>
<organism evidence="2">
    <name type="scientific">Melampsora larici-populina (strain 98AG31 / pathotype 3-4-7)</name>
    <name type="common">Poplar leaf rust fungus</name>
    <dbReference type="NCBI Taxonomy" id="747676"/>
    <lineage>
        <taxon>Eukaryota</taxon>
        <taxon>Fungi</taxon>
        <taxon>Dikarya</taxon>
        <taxon>Basidiomycota</taxon>
        <taxon>Pucciniomycotina</taxon>
        <taxon>Pucciniomycetes</taxon>
        <taxon>Pucciniales</taxon>
        <taxon>Melampsoraceae</taxon>
        <taxon>Melampsora</taxon>
    </lineage>
</organism>
<proteinExistence type="predicted"/>
<sequence>MAYFEAQWVRQRDLQLKAINVKSKEQRARVTVLVQLEEDLLETRKRLVELNPANAAIRTGEQRHDVLDLPASLANLEAKVQEVADELGNTELYNVRRGTTNRIKAVLTVQVALAALYEAKFDVIQQRANAAIRTGATQQPRNKHLRKKKRDLLKKKTETYLRHATKYNRHFRPPHRLPQYLNGTAELDVDLTIRWKEMVERTTNTWAEILGVPIFWAHPEDELEEEGEQDEYEEYGYEYEYEYEDDFI</sequence>
<keyword evidence="2" id="KW-1185">Reference proteome</keyword>
<gene>
    <name evidence="1" type="ORF">MELLADRAFT_109712</name>
</gene>
<dbReference type="GeneID" id="18923848"/>
<evidence type="ECO:0000313" key="2">
    <source>
        <dbReference type="Proteomes" id="UP000001072"/>
    </source>
</evidence>
<dbReference type="VEuPathDB" id="FungiDB:MELLADRAFT_109712"/>
<dbReference type="HOGENOM" id="CLU_1120373_0_0_1"/>
<dbReference type="Proteomes" id="UP000001072">
    <property type="component" value="Unassembled WGS sequence"/>
</dbReference>
<accession>F4RXD4</accession>
<dbReference type="AlphaFoldDB" id="F4RXD4"/>
<reference evidence="2" key="1">
    <citation type="journal article" date="2011" name="Proc. Natl. Acad. Sci. U.S.A.">
        <title>Obligate biotrophy features unraveled by the genomic analysis of rust fungi.</title>
        <authorList>
            <person name="Duplessis S."/>
            <person name="Cuomo C.A."/>
            <person name="Lin Y.-C."/>
            <person name="Aerts A."/>
            <person name="Tisserant E."/>
            <person name="Veneault-Fourrey C."/>
            <person name="Joly D.L."/>
            <person name="Hacquard S."/>
            <person name="Amselem J."/>
            <person name="Cantarel B.L."/>
            <person name="Chiu R."/>
            <person name="Coutinho P.M."/>
            <person name="Feau N."/>
            <person name="Field M."/>
            <person name="Frey P."/>
            <person name="Gelhaye E."/>
            <person name="Goldberg J."/>
            <person name="Grabherr M.G."/>
            <person name="Kodira C.D."/>
            <person name="Kohler A."/>
            <person name="Kuees U."/>
            <person name="Lindquist E.A."/>
            <person name="Lucas S.M."/>
            <person name="Mago R."/>
            <person name="Mauceli E."/>
            <person name="Morin E."/>
            <person name="Murat C."/>
            <person name="Pangilinan J.L."/>
            <person name="Park R."/>
            <person name="Pearson M."/>
            <person name="Quesneville H."/>
            <person name="Rouhier N."/>
            <person name="Sakthikumar S."/>
            <person name="Salamov A.A."/>
            <person name="Schmutz J."/>
            <person name="Selles B."/>
            <person name="Shapiro H."/>
            <person name="Tanguay P."/>
            <person name="Tuskan G.A."/>
            <person name="Henrissat B."/>
            <person name="Van de Peer Y."/>
            <person name="Rouze P."/>
            <person name="Ellis J.G."/>
            <person name="Dodds P.N."/>
            <person name="Schein J.E."/>
            <person name="Zhong S."/>
            <person name="Hamelin R.C."/>
            <person name="Grigoriev I.V."/>
            <person name="Szabo L.J."/>
            <person name="Martin F."/>
        </authorList>
    </citation>
    <scope>NUCLEOTIDE SEQUENCE [LARGE SCALE GENOMIC DNA]</scope>
    <source>
        <strain evidence="2">98AG31 / pathotype 3-4-7</strain>
    </source>
</reference>
<evidence type="ECO:0000313" key="1">
    <source>
        <dbReference type="EMBL" id="EGG02946.1"/>
    </source>
</evidence>
<name>F4RXD4_MELLP</name>
<dbReference type="KEGG" id="mlr:MELLADRAFT_109712"/>
<protein>
    <submittedName>
        <fullName evidence="1">Uncharacterized protein</fullName>
    </submittedName>
</protein>
<dbReference type="EMBL" id="GL883127">
    <property type="protein sequence ID" value="EGG02946.1"/>
    <property type="molecule type" value="Genomic_DNA"/>
</dbReference>
<dbReference type="RefSeq" id="XP_007413739.1">
    <property type="nucleotide sequence ID" value="XM_007413677.1"/>
</dbReference>